<reference evidence="6 7" key="1">
    <citation type="submission" date="2018-03" db="EMBL/GenBank/DDBJ databases">
        <title>First report of an OXA-48+CTX-M-M-producing Kluyvera ascorbata clone recovered from patients admitted in a University Hospital in Madrid, Spain.</title>
        <authorList>
            <person name="Hernandez-Garcia M."/>
            <person name="Leon-Sampedro R."/>
            <person name="Perez-Viso B."/>
            <person name="Morosini M.I."/>
            <person name="Lopez-Fresnena N."/>
            <person name="Coque T.M."/>
            <person name="Bonten M."/>
            <person name="Malhotra-Kumar S."/>
            <person name="Ruiz-Garbajosa P."/>
            <person name="Canton R."/>
        </authorList>
    </citation>
    <scope>NUCLEOTIDE SEQUENCE [LARGE SCALE GENOMIC DNA]</scope>
    <source>
        <strain evidence="6 7">KA2</strain>
    </source>
</reference>
<dbReference type="GO" id="GO:0008234">
    <property type="term" value="F:cysteine-type peptidase activity"/>
    <property type="evidence" value="ECO:0007669"/>
    <property type="project" value="UniProtKB-KW"/>
</dbReference>
<gene>
    <name evidence="6" type="ORF">C8256_01645</name>
</gene>
<organism evidence="6 7">
    <name type="scientific">Kluyvera genomosp. 2</name>
    <dbReference type="NCBI Taxonomy" id="2774054"/>
    <lineage>
        <taxon>Bacteria</taxon>
        <taxon>Pseudomonadati</taxon>
        <taxon>Pseudomonadota</taxon>
        <taxon>Gammaproteobacteria</taxon>
        <taxon>Enterobacterales</taxon>
        <taxon>Enterobacteriaceae</taxon>
        <taxon>Kluyvera</taxon>
    </lineage>
</organism>
<evidence type="ECO:0000256" key="4">
    <source>
        <dbReference type="ARBA" id="ARBA00022807"/>
    </source>
</evidence>
<dbReference type="Gene3D" id="3.90.1720.10">
    <property type="entry name" value="endopeptidase domain like (from Nostoc punctiforme)"/>
    <property type="match status" value="1"/>
</dbReference>
<comment type="caution">
    <text evidence="6">The sequence shown here is derived from an EMBL/GenBank/DDBJ whole genome shotgun (WGS) entry which is preliminary data.</text>
</comment>
<dbReference type="Pfam" id="PF00877">
    <property type="entry name" value="NLPC_P60"/>
    <property type="match status" value="1"/>
</dbReference>
<dbReference type="Proteomes" id="UP000240892">
    <property type="component" value="Unassembled WGS sequence"/>
</dbReference>
<keyword evidence="4" id="KW-0788">Thiol protease</keyword>
<evidence type="ECO:0000256" key="3">
    <source>
        <dbReference type="ARBA" id="ARBA00022801"/>
    </source>
</evidence>
<dbReference type="EMBL" id="PYHO01000001">
    <property type="protein sequence ID" value="PSR48719.1"/>
    <property type="molecule type" value="Genomic_DNA"/>
</dbReference>
<proteinExistence type="inferred from homology"/>
<evidence type="ECO:0000313" key="6">
    <source>
        <dbReference type="EMBL" id="PSR48719.1"/>
    </source>
</evidence>
<dbReference type="InterPro" id="IPR038765">
    <property type="entry name" value="Papain-like_cys_pep_sf"/>
</dbReference>
<keyword evidence="3" id="KW-0378">Hydrolase</keyword>
<dbReference type="RefSeq" id="WP_106924307.1">
    <property type="nucleotide sequence ID" value="NZ_CABMMU010000001.1"/>
</dbReference>
<evidence type="ECO:0000313" key="7">
    <source>
        <dbReference type="Proteomes" id="UP000240892"/>
    </source>
</evidence>
<accession>A0A2T2Y861</accession>
<feature type="domain" description="NlpC/P60" evidence="5">
    <location>
        <begin position="2"/>
        <end position="140"/>
    </location>
</feature>
<evidence type="ECO:0000256" key="2">
    <source>
        <dbReference type="ARBA" id="ARBA00022670"/>
    </source>
</evidence>
<dbReference type="PROSITE" id="PS51935">
    <property type="entry name" value="NLPC_P60"/>
    <property type="match status" value="1"/>
</dbReference>
<name>A0A2T2Y861_9ENTR</name>
<keyword evidence="7" id="KW-1185">Reference proteome</keyword>
<evidence type="ECO:0000259" key="5">
    <source>
        <dbReference type="PROSITE" id="PS51935"/>
    </source>
</evidence>
<dbReference type="AlphaFoldDB" id="A0A2T2Y861"/>
<dbReference type="GO" id="GO:0006508">
    <property type="term" value="P:proteolysis"/>
    <property type="evidence" value="ECO:0007669"/>
    <property type="project" value="UniProtKB-KW"/>
</dbReference>
<dbReference type="InterPro" id="IPR000064">
    <property type="entry name" value="NLP_P60_dom"/>
</dbReference>
<protein>
    <recommendedName>
        <fullName evidence="5">NlpC/P60 domain-containing protein</fullName>
    </recommendedName>
</protein>
<keyword evidence="2" id="KW-0645">Protease</keyword>
<dbReference type="SUPFAM" id="SSF54001">
    <property type="entry name" value="Cysteine proteinases"/>
    <property type="match status" value="1"/>
</dbReference>
<evidence type="ECO:0000256" key="1">
    <source>
        <dbReference type="ARBA" id="ARBA00007074"/>
    </source>
</evidence>
<sequence length="156" mass="17861">MINEFSHLEKRFQKIIINTVDVPYKYGGRGMTGIDCSSLLLRAIRICLKKSVRELPWMTADQLAHGFKDITVPLDHSSFLDLCVLVFFDWDEDGIYEHAAVRILDGTWIWSSTSAGKVIHVNPSSTVIWDKQWREINDALDGCHSISRKINWIGLI</sequence>
<comment type="similarity">
    <text evidence="1">Belongs to the peptidase C40 family.</text>
</comment>